<evidence type="ECO:0000313" key="1">
    <source>
        <dbReference type="EMBL" id="UWX97387.1"/>
    </source>
</evidence>
<dbReference type="Gene3D" id="3.10.28.20">
    <property type="entry name" value="Acetamidase/Formamidase-like domains"/>
    <property type="match status" value="1"/>
</dbReference>
<name>A0ABY5YQL6_9MICC</name>
<protein>
    <submittedName>
        <fullName evidence="1">Acetamidase/formamidase family protein</fullName>
    </submittedName>
</protein>
<dbReference type="Pfam" id="PF03069">
    <property type="entry name" value="FmdA_AmdA"/>
    <property type="match status" value="2"/>
</dbReference>
<evidence type="ECO:0000313" key="2">
    <source>
        <dbReference type="Proteomes" id="UP001059859"/>
    </source>
</evidence>
<reference evidence="1" key="1">
    <citation type="submission" date="2022-09" db="EMBL/GenBank/DDBJ databases">
        <title>Novel species in genus Arthrobacter.</title>
        <authorList>
            <person name="Liu Y."/>
        </authorList>
    </citation>
    <scope>NUCLEOTIDE SEQUENCE</scope>
    <source>
        <strain evidence="1">Zg-Y815</strain>
    </source>
</reference>
<dbReference type="Proteomes" id="UP001059859">
    <property type="component" value="Chromosome"/>
</dbReference>
<dbReference type="PANTHER" id="PTHR31891:SF1">
    <property type="entry name" value="FORMAMIDASE C869.04-RELATED"/>
    <property type="match status" value="1"/>
</dbReference>
<dbReference type="PANTHER" id="PTHR31891">
    <property type="entry name" value="FORMAMIDASE C869.04-RELATED"/>
    <property type="match status" value="1"/>
</dbReference>
<organism evidence="1 2">
    <name type="scientific">Arthrobacter zhaoxinii</name>
    <dbReference type="NCBI Taxonomy" id="2964616"/>
    <lineage>
        <taxon>Bacteria</taxon>
        <taxon>Bacillati</taxon>
        <taxon>Actinomycetota</taxon>
        <taxon>Actinomycetes</taxon>
        <taxon>Micrococcales</taxon>
        <taxon>Micrococcaceae</taxon>
        <taxon>Arthrobacter</taxon>
    </lineage>
</organism>
<accession>A0ABY5YQL6</accession>
<dbReference type="InterPro" id="IPR004304">
    <property type="entry name" value="FmdA_AmdA"/>
</dbReference>
<gene>
    <name evidence="1" type="ORF">N2K95_01440</name>
</gene>
<keyword evidence="2" id="KW-1185">Reference proteome</keyword>
<dbReference type="RefSeq" id="WP_260652598.1">
    <property type="nucleotide sequence ID" value="NZ_CP104275.1"/>
</dbReference>
<proteinExistence type="predicted"/>
<dbReference type="EMBL" id="CP104275">
    <property type="protein sequence ID" value="UWX97387.1"/>
    <property type="molecule type" value="Genomic_DNA"/>
</dbReference>
<sequence length="309" mass="33367">MAHHEVPDIYNRLWTPQHEPVLAVSSGDTISFDVRDAGDGQLEDYLNGTPVPASDPARSYPLRGPVMVHCAEPGDVLEIEPLEFAPLGWGFTASRPGAGLLPEDFSEPFAYKWDLSTGPTTAFLDVATVPVRPFLGVLACTPATVDPLPVMPPGNFGGNMDIRDLVVGTRIFLPVSLPGARLMFGDPHAAQGDGEVCVTAIEAPMSGALKITLHKGRSIPSPQFQTAGPLRPGIEDQGYYATTGVGPDLHEAARNALRHMIEHMCFTYRIEPQEAYLLSSVIVDLKISEVVDTPNWIVSAYLPLSMMNL</sequence>
<dbReference type="Gene3D" id="2.60.120.580">
    <property type="entry name" value="Acetamidase/Formamidase-like domains"/>
    <property type="match status" value="2"/>
</dbReference>
<dbReference type="SUPFAM" id="SSF141130">
    <property type="entry name" value="Acetamidase/Formamidase-like"/>
    <property type="match status" value="1"/>
</dbReference>